<reference evidence="1" key="1">
    <citation type="submission" date="2022-05" db="EMBL/GenBank/DDBJ databases">
        <title>The Musa troglodytarum L. genome provides insights into the mechanism of non-climacteric behaviour and enrichment of carotenoids.</title>
        <authorList>
            <person name="Wang J."/>
        </authorList>
    </citation>
    <scope>NUCLEOTIDE SEQUENCE</scope>
    <source>
        <tissue evidence="1">Leaf</tissue>
    </source>
</reference>
<sequence>DGDPLGVDGAEVSVLEEADEVGLGRLLERRHRRALEAEVGLEVLGDLADQALEGQLPDEQLRALLVLADLPQRHRPRAETVWLLHAARRRGRLPRRLRRQLLPRGLSTGGLPGRLLRPRHRRTGRRGLTKLLGRGELKADRDEMTEWATEDGRAGI</sequence>
<protein>
    <submittedName>
        <fullName evidence="1">Uncharacterized protein</fullName>
    </submittedName>
</protein>
<evidence type="ECO:0000313" key="2">
    <source>
        <dbReference type="Proteomes" id="UP001055439"/>
    </source>
</evidence>
<gene>
    <name evidence="1" type="ORF">MUK42_18170</name>
</gene>
<dbReference type="EMBL" id="CP097508">
    <property type="protein sequence ID" value="URE09938.1"/>
    <property type="molecule type" value="Genomic_DNA"/>
</dbReference>
<feature type="non-terminal residue" evidence="1">
    <location>
        <position position="1"/>
    </location>
</feature>
<keyword evidence="2" id="KW-1185">Reference proteome</keyword>
<evidence type="ECO:0000313" key="1">
    <source>
        <dbReference type="EMBL" id="URE09938.1"/>
    </source>
</evidence>
<accession>A0A9E7K7X5</accession>
<dbReference type="Proteomes" id="UP001055439">
    <property type="component" value="Chromosome 6"/>
</dbReference>
<dbReference type="AlphaFoldDB" id="A0A9E7K7X5"/>
<dbReference type="OrthoDB" id="1724443at2759"/>
<proteinExistence type="predicted"/>
<organism evidence="1 2">
    <name type="scientific">Musa troglodytarum</name>
    <name type="common">fe'i banana</name>
    <dbReference type="NCBI Taxonomy" id="320322"/>
    <lineage>
        <taxon>Eukaryota</taxon>
        <taxon>Viridiplantae</taxon>
        <taxon>Streptophyta</taxon>
        <taxon>Embryophyta</taxon>
        <taxon>Tracheophyta</taxon>
        <taxon>Spermatophyta</taxon>
        <taxon>Magnoliopsida</taxon>
        <taxon>Liliopsida</taxon>
        <taxon>Zingiberales</taxon>
        <taxon>Musaceae</taxon>
        <taxon>Musa</taxon>
    </lineage>
</organism>
<name>A0A9E7K7X5_9LILI</name>